<evidence type="ECO:0000256" key="2">
    <source>
        <dbReference type="RuleBase" id="RU003971"/>
    </source>
</evidence>
<comment type="similarity">
    <text evidence="1 2">Belongs to the peptidase C14A family.</text>
</comment>
<evidence type="ECO:0000259" key="4">
    <source>
        <dbReference type="PROSITE" id="PS50207"/>
    </source>
</evidence>
<proteinExistence type="inferred from homology"/>
<sequence>MQSECAMDTSSLNEANTDLQRSEDTDAKSDAVCVRTADLKSLNYNMSHKSRGRCIIFNHKTFMPNTKQTDRIGTDIDGESLSHIFGILKFSVEQHHNLTFSEISSILSKASEMDYSDTDCIACCVLTHGEQSSACQGNKFDAGVKVISCSNVADSDASYNFLSLPDFLIAQSTVPGYYAWRNTFDGSWFIQALVNTIKKYHNEMDLLSMLTIVNLKVAYYFESHNPNNAEFDKKKQVPCVKTMLTRRIFFEPLGLKS</sequence>
<dbReference type="EMBL" id="NCKV01001688">
    <property type="protein sequence ID" value="RWS27909.1"/>
    <property type="molecule type" value="Genomic_DNA"/>
</dbReference>
<dbReference type="Proteomes" id="UP000288716">
    <property type="component" value="Unassembled WGS sequence"/>
</dbReference>
<dbReference type="InterPro" id="IPR015917">
    <property type="entry name" value="Pept_C14A"/>
</dbReference>
<feature type="domain" description="Caspase family p10" evidence="4">
    <location>
        <begin position="157"/>
        <end position="252"/>
    </location>
</feature>
<dbReference type="InterPro" id="IPR029030">
    <property type="entry name" value="Caspase-like_dom_sf"/>
</dbReference>
<gene>
    <name evidence="6" type="ORF">B4U80_06609</name>
</gene>
<name>A0A443SK55_9ACAR</name>
<dbReference type="InterPro" id="IPR011600">
    <property type="entry name" value="Pept_C14_caspase"/>
</dbReference>
<accession>A0A443SK55</accession>
<dbReference type="InterPro" id="IPR002138">
    <property type="entry name" value="Pept_C14_p10"/>
</dbReference>
<dbReference type="GO" id="GO:0006508">
    <property type="term" value="P:proteolysis"/>
    <property type="evidence" value="ECO:0007669"/>
    <property type="project" value="InterPro"/>
</dbReference>
<feature type="compositionally biased region" description="Polar residues" evidence="3">
    <location>
        <begin position="1"/>
        <end position="19"/>
    </location>
</feature>
<dbReference type="OrthoDB" id="6416614at2759"/>
<dbReference type="STRING" id="299467.A0A443SK55"/>
<dbReference type="AlphaFoldDB" id="A0A443SK55"/>
<dbReference type="PROSITE" id="PS50208">
    <property type="entry name" value="CASPASE_P20"/>
    <property type="match status" value="1"/>
</dbReference>
<dbReference type="SUPFAM" id="SSF52129">
    <property type="entry name" value="Caspase-like"/>
    <property type="match status" value="1"/>
</dbReference>
<dbReference type="SMART" id="SM00115">
    <property type="entry name" value="CASc"/>
    <property type="match status" value="1"/>
</dbReference>
<dbReference type="PROSITE" id="PS50207">
    <property type="entry name" value="CASPASE_P10"/>
    <property type="match status" value="1"/>
</dbReference>
<dbReference type="VEuPathDB" id="VectorBase:LDEU004130"/>
<evidence type="ECO:0000256" key="3">
    <source>
        <dbReference type="SAM" id="MobiDB-lite"/>
    </source>
</evidence>
<dbReference type="Pfam" id="PF00656">
    <property type="entry name" value="Peptidase_C14"/>
    <property type="match status" value="2"/>
</dbReference>
<dbReference type="PANTHER" id="PTHR10454">
    <property type="entry name" value="CASPASE"/>
    <property type="match status" value="1"/>
</dbReference>
<dbReference type="PRINTS" id="PR00376">
    <property type="entry name" value="IL1BCENZYME"/>
</dbReference>
<dbReference type="PANTHER" id="PTHR10454:SF232">
    <property type="entry name" value="AT03047P-RELATED"/>
    <property type="match status" value="1"/>
</dbReference>
<dbReference type="GO" id="GO:0004197">
    <property type="term" value="F:cysteine-type endopeptidase activity"/>
    <property type="evidence" value="ECO:0007669"/>
    <property type="project" value="InterPro"/>
</dbReference>
<dbReference type="GO" id="GO:0043525">
    <property type="term" value="P:positive regulation of neuron apoptotic process"/>
    <property type="evidence" value="ECO:0007669"/>
    <property type="project" value="TreeGrafter"/>
</dbReference>
<evidence type="ECO:0000256" key="1">
    <source>
        <dbReference type="ARBA" id="ARBA00010134"/>
    </source>
</evidence>
<dbReference type="GO" id="GO:0006915">
    <property type="term" value="P:apoptotic process"/>
    <property type="evidence" value="ECO:0007669"/>
    <property type="project" value="TreeGrafter"/>
</dbReference>
<evidence type="ECO:0000313" key="7">
    <source>
        <dbReference type="Proteomes" id="UP000288716"/>
    </source>
</evidence>
<organism evidence="6 7">
    <name type="scientific">Leptotrombidium deliense</name>
    <dbReference type="NCBI Taxonomy" id="299467"/>
    <lineage>
        <taxon>Eukaryota</taxon>
        <taxon>Metazoa</taxon>
        <taxon>Ecdysozoa</taxon>
        <taxon>Arthropoda</taxon>
        <taxon>Chelicerata</taxon>
        <taxon>Arachnida</taxon>
        <taxon>Acari</taxon>
        <taxon>Acariformes</taxon>
        <taxon>Trombidiformes</taxon>
        <taxon>Prostigmata</taxon>
        <taxon>Anystina</taxon>
        <taxon>Parasitengona</taxon>
        <taxon>Trombiculoidea</taxon>
        <taxon>Trombiculidae</taxon>
        <taxon>Leptotrombidium</taxon>
    </lineage>
</organism>
<dbReference type="InterPro" id="IPR001309">
    <property type="entry name" value="Pept_C14_p20"/>
</dbReference>
<feature type="domain" description="Caspase family p20" evidence="5">
    <location>
        <begin position="50"/>
        <end position="172"/>
    </location>
</feature>
<evidence type="ECO:0000259" key="5">
    <source>
        <dbReference type="PROSITE" id="PS50208"/>
    </source>
</evidence>
<dbReference type="GO" id="GO:0005737">
    <property type="term" value="C:cytoplasm"/>
    <property type="evidence" value="ECO:0007669"/>
    <property type="project" value="TreeGrafter"/>
</dbReference>
<keyword evidence="7" id="KW-1185">Reference proteome</keyword>
<protein>
    <submittedName>
        <fullName evidence="6">Caspase-like protein</fullName>
    </submittedName>
</protein>
<feature type="region of interest" description="Disordered" evidence="3">
    <location>
        <begin position="1"/>
        <end position="23"/>
    </location>
</feature>
<evidence type="ECO:0000313" key="6">
    <source>
        <dbReference type="EMBL" id="RWS27909.1"/>
    </source>
</evidence>
<reference evidence="6 7" key="1">
    <citation type="journal article" date="2018" name="Gigascience">
        <title>Genomes of trombidid mites reveal novel predicted allergens and laterally-transferred genes associated with secondary metabolism.</title>
        <authorList>
            <person name="Dong X."/>
            <person name="Chaisiri K."/>
            <person name="Xia D."/>
            <person name="Armstrong S.D."/>
            <person name="Fang Y."/>
            <person name="Donnelly M.J."/>
            <person name="Kadowaki T."/>
            <person name="McGarry J.W."/>
            <person name="Darby A.C."/>
            <person name="Makepeace B.L."/>
        </authorList>
    </citation>
    <scope>NUCLEOTIDE SEQUENCE [LARGE SCALE GENOMIC DNA]</scope>
    <source>
        <strain evidence="6">UoL-UT</strain>
    </source>
</reference>
<dbReference type="Gene3D" id="3.40.50.1460">
    <property type="match status" value="2"/>
</dbReference>
<comment type="caution">
    <text evidence="6">The sequence shown here is derived from an EMBL/GenBank/DDBJ whole genome shotgun (WGS) entry which is preliminary data.</text>
</comment>
<dbReference type="InterPro" id="IPR002398">
    <property type="entry name" value="Pept_C14"/>
</dbReference>
<feature type="non-terminal residue" evidence="6">
    <location>
        <position position="257"/>
    </location>
</feature>